<evidence type="ECO:0000313" key="10">
    <source>
        <dbReference type="EMBL" id="MBB4923930.1"/>
    </source>
</evidence>
<dbReference type="InterPro" id="IPR015500">
    <property type="entry name" value="Peptidase_S8_subtilisin-rel"/>
</dbReference>
<feature type="active site" description="Charge relay system" evidence="5">
    <location>
        <position position="101"/>
    </location>
</feature>
<organism evidence="10 11">
    <name type="scientific">Kitasatospora kifunensis</name>
    <name type="common">Streptomyces kifunensis</name>
    <dbReference type="NCBI Taxonomy" id="58351"/>
    <lineage>
        <taxon>Bacteria</taxon>
        <taxon>Bacillati</taxon>
        <taxon>Actinomycetota</taxon>
        <taxon>Actinomycetes</taxon>
        <taxon>Kitasatosporales</taxon>
        <taxon>Streptomycetaceae</taxon>
        <taxon>Kitasatospora</taxon>
    </lineage>
</organism>
<proteinExistence type="inferred from homology"/>
<comment type="caution">
    <text evidence="10">The sequence shown here is derived from an EMBL/GenBank/DDBJ whole genome shotgun (WGS) entry which is preliminary data.</text>
</comment>
<keyword evidence="7" id="KW-1133">Transmembrane helix</keyword>
<gene>
    <name evidence="10" type="ORF">FHR34_002923</name>
</gene>
<name>A0A7W7R271_KITKI</name>
<feature type="region of interest" description="Disordered" evidence="6">
    <location>
        <begin position="428"/>
        <end position="493"/>
    </location>
</feature>
<keyword evidence="8" id="KW-0732">Signal</keyword>
<feature type="compositionally biased region" description="Polar residues" evidence="6">
    <location>
        <begin position="484"/>
        <end position="493"/>
    </location>
</feature>
<dbReference type="InterPro" id="IPR023827">
    <property type="entry name" value="Peptidase_S8_Asp-AS"/>
</dbReference>
<dbReference type="InterPro" id="IPR050131">
    <property type="entry name" value="Peptidase_S8_subtilisin-like"/>
</dbReference>
<feature type="domain" description="Peptidase S8/S53" evidence="9">
    <location>
        <begin position="58"/>
        <end position="312"/>
    </location>
</feature>
<dbReference type="AlphaFoldDB" id="A0A7W7R271"/>
<dbReference type="PANTHER" id="PTHR43806:SF11">
    <property type="entry name" value="CEREVISIN-RELATED"/>
    <property type="match status" value="1"/>
</dbReference>
<dbReference type="Gene3D" id="3.40.50.200">
    <property type="entry name" value="Peptidase S8/S53 domain"/>
    <property type="match status" value="1"/>
</dbReference>
<sequence length="493" mass="49428">MRRTRTGIRGRSVAVLLALGLTTMGTFATTAAAFDNPRSAEWHLDALHMPEVWQTSTGAGITVAVIDSGVKADVPDLVGQVLPGKDFSGLPGGPTTDADGHGTGMASIIAGSGKSFNGKGATGLAPGSKILPLRVNSTSSVSSSETLKQVDEAIDYATDNGAQIISISLAMRDVDLNSGDLTGLKTAVDYAIGKGRLIVAGAGNSGQQGNPVMYPAAMPGVAAIAAYDEQGNHTAESEYGPYIALAGPGQDIYSACTDPSGYCQSHGTSDATALTAATAAILWQVHPTWTGNQILRVLMNTANKPNDGSNRSDYIGFGNASPRNAIHYTGDPGPADVNPLIAAGIGIAPSGAASAPASAPASAAASAPATAAPTGPAASSASPAPAPVKSASGKSSSSLPLIIGGAVLAVLVIGGVAFFLVRRKRAATPPAPPAAPYGYPTPPQMPPGSNTTPAPGFGPPPAFGPGQPYGQQQSYPQQPPAQGNPYQQQPPQV</sequence>
<dbReference type="PROSITE" id="PS00136">
    <property type="entry name" value="SUBTILASE_ASP"/>
    <property type="match status" value="1"/>
</dbReference>
<dbReference type="PANTHER" id="PTHR43806">
    <property type="entry name" value="PEPTIDASE S8"/>
    <property type="match status" value="1"/>
</dbReference>
<dbReference type="EMBL" id="JACHJV010000001">
    <property type="protein sequence ID" value="MBB4923930.1"/>
    <property type="molecule type" value="Genomic_DNA"/>
</dbReference>
<dbReference type="InterPro" id="IPR000209">
    <property type="entry name" value="Peptidase_S8/S53_dom"/>
</dbReference>
<evidence type="ECO:0000256" key="1">
    <source>
        <dbReference type="ARBA" id="ARBA00011073"/>
    </source>
</evidence>
<dbReference type="Pfam" id="PF00082">
    <property type="entry name" value="Peptidase_S8"/>
    <property type="match status" value="1"/>
</dbReference>
<evidence type="ECO:0000256" key="7">
    <source>
        <dbReference type="SAM" id="Phobius"/>
    </source>
</evidence>
<dbReference type="GO" id="GO:0006508">
    <property type="term" value="P:proteolysis"/>
    <property type="evidence" value="ECO:0007669"/>
    <property type="project" value="UniProtKB-KW"/>
</dbReference>
<feature type="compositionally biased region" description="Low complexity" evidence="6">
    <location>
        <begin position="464"/>
        <end position="483"/>
    </location>
</feature>
<evidence type="ECO:0000256" key="5">
    <source>
        <dbReference type="PROSITE-ProRule" id="PRU01240"/>
    </source>
</evidence>
<evidence type="ECO:0000256" key="8">
    <source>
        <dbReference type="SAM" id="SignalP"/>
    </source>
</evidence>
<dbReference type="InterPro" id="IPR036852">
    <property type="entry name" value="Peptidase_S8/S53_dom_sf"/>
</dbReference>
<evidence type="ECO:0000259" key="9">
    <source>
        <dbReference type="Pfam" id="PF00082"/>
    </source>
</evidence>
<evidence type="ECO:0000256" key="4">
    <source>
        <dbReference type="ARBA" id="ARBA00022825"/>
    </source>
</evidence>
<evidence type="ECO:0000256" key="3">
    <source>
        <dbReference type="ARBA" id="ARBA00022801"/>
    </source>
</evidence>
<protein>
    <submittedName>
        <fullName evidence="10">Type VII secretion-associated serine protease mycosin</fullName>
    </submittedName>
</protein>
<feature type="region of interest" description="Disordered" evidence="6">
    <location>
        <begin position="368"/>
        <end position="397"/>
    </location>
</feature>
<reference evidence="10 11" key="1">
    <citation type="submission" date="2020-08" db="EMBL/GenBank/DDBJ databases">
        <title>Sequencing the genomes of 1000 actinobacteria strains.</title>
        <authorList>
            <person name="Klenk H.-P."/>
        </authorList>
    </citation>
    <scope>NUCLEOTIDE SEQUENCE [LARGE SCALE GENOMIC DNA]</scope>
    <source>
        <strain evidence="10 11">DSM 41654</strain>
    </source>
</reference>
<dbReference type="GO" id="GO:0004252">
    <property type="term" value="F:serine-type endopeptidase activity"/>
    <property type="evidence" value="ECO:0007669"/>
    <property type="project" value="UniProtKB-UniRule"/>
</dbReference>
<keyword evidence="11" id="KW-1185">Reference proteome</keyword>
<comment type="similarity">
    <text evidence="1 5">Belongs to the peptidase S8 family.</text>
</comment>
<dbReference type="PROSITE" id="PS51892">
    <property type="entry name" value="SUBTILASE"/>
    <property type="match status" value="1"/>
</dbReference>
<feature type="active site" description="Charge relay system" evidence="5">
    <location>
        <position position="67"/>
    </location>
</feature>
<evidence type="ECO:0000313" key="11">
    <source>
        <dbReference type="Proteomes" id="UP000540506"/>
    </source>
</evidence>
<dbReference type="SUPFAM" id="SSF52743">
    <property type="entry name" value="Subtilisin-like"/>
    <property type="match status" value="1"/>
</dbReference>
<keyword evidence="7" id="KW-0812">Transmembrane</keyword>
<accession>A0A7W7R271</accession>
<feature type="active site" description="Charge relay system" evidence="5">
    <location>
        <position position="269"/>
    </location>
</feature>
<dbReference type="Proteomes" id="UP000540506">
    <property type="component" value="Unassembled WGS sequence"/>
</dbReference>
<keyword evidence="7" id="KW-0472">Membrane</keyword>
<dbReference type="PRINTS" id="PR00723">
    <property type="entry name" value="SUBTILISIN"/>
</dbReference>
<feature type="chain" id="PRO_5039084113" evidence="8">
    <location>
        <begin position="29"/>
        <end position="493"/>
    </location>
</feature>
<dbReference type="RefSeq" id="WP_184935958.1">
    <property type="nucleotide sequence ID" value="NZ_JACHJV010000001.1"/>
</dbReference>
<keyword evidence="2 5" id="KW-0645">Protease</keyword>
<feature type="transmembrane region" description="Helical" evidence="7">
    <location>
        <begin position="399"/>
        <end position="421"/>
    </location>
</feature>
<evidence type="ECO:0000256" key="6">
    <source>
        <dbReference type="SAM" id="MobiDB-lite"/>
    </source>
</evidence>
<feature type="compositionally biased region" description="Pro residues" evidence="6">
    <location>
        <begin position="429"/>
        <end position="446"/>
    </location>
</feature>
<keyword evidence="4 5" id="KW-0720">Serine protease</keyword>
<feature type="signal peptide" evidence="8">
    <location>
        <begin position="1"/>
        <end position="28"/>
    </location>
</feature>
<evidence type="ECO:0000256" key="2">
    <source>
        <dbReference type="ARBA" id="ARBA00022670"/>
    </source>
</evidence>
<keyword evidence="3 5" id="KW-0378">Hydrolase</keyword>